<dbReference type="CDD" id="cd02440">
    <property type="entry name" value="AdoMet_MTases"/>
    <property type="match status" value="1"/>
</dbReference>
<keyword evidence="2" id="KW-0489">Methyltransferase</keyword>
<keyword evidence="3" id="KW-1185">Reference proteome</keyword>
<proteinExistence type="predicted"/>
<organism evidence="2 3">
    <name type="scientific">Flavobacterium profundi</name>
    <dbReference type="NCBI Taxonomy" id="1774945"/>
    <lineage>
        <taxon>Bacteria</taxon>
        <taxon>Pseudomonadati</taxon>
        <taxon>Bacteroidota</taxon>
        <taxon>Flavobacteriia</taxon>
        <taxon>Flavobacteriales</taxon>
        <taxon>Flavobacteriaceae</taxon>
        <taxon>Flavobacterium</taxon>
    </lineage>
</organism>
<name>A0A6I4IUP8_9FLAO</name>
<keyword evidence="2" id="KW-0808">Transferase</keyword>
<dbReference type="AlphaFoldDB" id="A0A6I4IUP8"/>
<reference evidence="3" key="1">
    <citation type="submission" date="2019-05" db="EMBL/GenBank/DDBJ databases">
        <title>Flavobacterium profundi sp. nov., isolated from a deep-sea seamount.</title>
        <authorList>
            <person name="Zhang D.-C."/>
        </authorList>
    </citation>
    <scope>NUCLEOTIDE SEQUENCE [LARGE SCALE GENOMIC DNA]</scope>
    <source>
        <strain evidence="3">TP390</strain>
    </source>
</reference>
<gene>
    <name evidence="2" type="ORF">GOQ30_15660</name>
</gene>
<protein>
    <submittedName>
        <fullName evidence="2">Methyltransferase</fullName>
    </submittedName>
</protein>
<sequence>MKDYIGNELELFKYAINWKQYYKSKINKYLKDDLLEVGAGIGETTFSLCDGSQKSWICIEPDAALINIIKEKKENGYLPSMIEIKKGTIDNLDKEQKFDTIIYIDVIEHIEMDSQELIKASNFLKPNGHLIILVPAHNYLFSKFDAAIGHFRRYNKKSLEKIIPKDLLKKELIYLDSVGLLASLMNKWFLKQDYPKLKQITFWDRVMIPFSKIIDRLIFYKLGKTVVGVWQKKG</sequence>
<dbReference type="Pfam" id="PF08242">
    <property type="entry name" value="Methyltransf_12"/>
    <property type="match status" value="1"/>
</dbReference>
<evidence type="ECO:0000259" key="1">
    <source>
        <dbReference type="Pfam" id="PF08242"/>
    </source>
</evidence>
<dbReference type="InterPro" id="IPR029063">
    <property type="entry name" value="SAM-dependent_MTases_sf"/>
</dbReference>
<dbReference type="InterPro" id="IPR013217">
    <property type="entry name" value="Methyltransf_12"/>
</dbReference>
<dbReference type="Proteomes" id="UP000431264">
    <property type="component" value="Unassembled WGS sequence"/>
</dbReference>
<dbReference type="GO" id="GO:0032259">
    <property type="term" value="P:methylation"/>
    <property type="evidence" value="ECO:0007669"/>
    <property type="project" value="UniProtKB-KW"/>
</dbReference>
<dbReference type="OrthoDB" id="1524727at2"/>
<comment type="caution">
    <text evidence="2">The sequence shown here is derived from an EMBL/GenBank/DDBJ whole genome shotgun (WGS) entry which is preliminary data.</text>
</comment>
<evidence type="ECO:0000313" key="3">
    <source>
        <dbReference type="Proteomes" id="UP000431264"/>
    </source>
</evidence>
<dbReference type="RefSeq" id="WP_140999034.1">
    <property type="nucleotide sequence ID" value="NZ_VDCZ01000013.1"/>
</dbReference>
<dbReference type="SUPFAM" id="SSF53335">
    <property type="entry name" value="S-adenosyl-L-methionine-dependent methyltransferases"/>
    <property type="match status" value="1"/>
</dbReference>
<dbReference type="GO" id="GO:0008168">
    <property type="term" value="F:methyltransferase activity"/>
    <property type="evidence" value="ECO:0007669"/>
    <property type="project" value="UniProtKB-KW"/>
</dbReference>
<dbReference type="EMBL" id="WQLW01000013">
    <property type="protein sequence ID" value="MVO10610.1"/>
    <property type="molecule type" value="Genomic_DNA"/>
</dbReference>
<evidence type="ECO:0000313" key="2">
    <source>
        <dbReference type="EMBL" id="MVO10610.1"/>
    </source>
</evidence>
<feature type="domain" description="Methyltransferase type 12" evidence="1">
    <location>
        <begin position="35"/>
        <end position="130"/>
    </location>
</feature>
<dbReference type="Gene3D" id="3.40.50.150">
    <property type="entry name" value="Vaccinia Virus protein VP39"/>
    <property type="match status" value="1"/>
</dbReference>
<accession>A0A6I4IUP8</accession>